<dbReference type="Pfam" id="PF13660">
    <property type="entry name" value="DUF4147"/>
    <property type="match status" value="1"/>
</dbReference>
<dbReference type="GO" id="GO:0005737">
    <property type="term" value="C:cytoplasm"/>
    <property type="evidence" value="ECO:0007669"/>
    <property type="project" value="TreeGrafter"/>
</dbReference>
<dbReference type="OrthoDB" id="9766552at2"/>
<dbReference type="SUPFAM" id="SSF82544">
    <property type="entry name" value="GckA/TtuD-like"/>
    <property type="match status" value="1"/>
</dbReference>
<dbReference type="InterPro" id="IPR037035">
    <property type="entry name" value="GK-like_C_sf"/>
</dbReference>
<name>A0A1L3I0G6_9RHOB</name>
<dbReference type="KEGG" id="php:PhaeoP97_00146"/>
<dbReference type="Proteomes" id="UP000183859">
    <property type="component" value="Chromosome"/>
</dbReference>
<sequence>MTNLRSFATDLFTAAVARADPEAALETALQQYPPNLPTNKGHLILVALGKAAIPMLRRAMQILPRAEAALAVTNPENRAELDGAQVMSGAHPVPDHTSVNAGLALRKAVTGLDSSDRVIALISGGGSSLAAVPAPGLTLADKTTVTKQLLASGMGITEMNLIRQQLSDVKGGGLLRQAHPALVSSYILSDVIGDDLRAIASGPTVAPLGTRTEARDLLQQHGIWSQLPTTVKTHLSIDVPPTVPPAGNAHLIGSNRHSLDAMRVCATAAGWLAQIVDDALIGDVEAAAQRIIHASQETNCSQPQALIFGGETTVQLSGTGLGGRNQELALHVARMGRKMLQGRWVFLSGGTDGRDGPTAAAGGIVDAGTWGRIETAGGDPDALLADNDSNRALAMANDLLLTGGTGTNVADVQILLQMPK</sequence>
<dbReference type="EMBL" id="CP016364">
    <property type="protein sequence ID" value="APG45601.1"/>
    <property type="molecule type" value="Genomic_DNA"/>
</dbReference>
<feature type="domain" description="MOFRL" evidence="1">
    <location>
        <begin position="305"/>
        <end position="411"/>
    </location>
</feature>
<organism evidence="3 4">
    <name type="scientific">Phaeobacter porticola</name>
    <dbReference type="NCBI Taxonomy" id="1844006"/>
    <lineage>
        <taxon>Bacteria</taxon>
        <taxon>Pseudomonadati</taxon>
        <taxon>Pseudomonadota</taxon>
        <taxon>Alphaproteobacteria</taxon>
        <taxon>Rhodobacterales</taxon>
        <taxon>Roseobacteraceae</taxon>
        <taxon>Phaeobacter</taxon>
    </lineage>
</organism>
<dbReference type="STRING" id="1844006.PhaeoP97_00146"/>
<keyword evidence="4" id="KW-1185">Reference proteome</keyword>
<dbReference type="Gene3D" id="3.40.50.10180">
    <property type="entry name" value="Glycerate kinase, MOFRL-like N-terminal domain"/>
    <property type="match status" value="1"/>
</dbReference>
<evidence type="ECO:0000313" key="4">
    <source>
        <dbReference type="Proteomes" id="UP000183859"/>
    </source>
</evidence>
<evidence type="ECO:0000259" key="1">
    <source>
        <dbReference type="Pfam" id="PF05161"/>
    </source>
</evidence>
<dbReference type="InterPro" id="IPR039760">
    <property type="entry name" value="MOFRL_protein"/>
</dbReference>
<dbReference type="GO" id="GO:0008887">
    <property type="term" value="F:glycerate kinase activity"/>
    <property type="evidence" value="ECO:0007669"/>
    <property type="project" value="InterPro"/>
</dbReference>
<reference evidence="4" key="1">
    <citation type="submission" date="2016-07" db="EMBL/GenBank/DDBJ databases">
        <title>Phaeobacter portensis sp. nov., a tropodithietic acid producing bacterium isolated from a German harbor.</title>
        <authorList>
            <person name="Freese H.M."/>
            <person name="Bunk B."/>
            <person name="Breider S."/>
            <person name="Brinkhoff T."/>
        </authorList>
    </citation>
    <scope>NUCLEOTIDE SEQUENCE [LARGE SCALE GENOMIC DNA]</scope>
    <source>
        <strain evidence="4">P97</strain>
    </source>
</reference>
<dbReference type="InterPro" id="IPR025286">
    <property type="entry name" value="MOFRL_assoc_dom"/>
</dbReference>
<evidence type="ECO:0000259" key="2">
    <source>
        <dbReference type="Pfam" id="PF13660"/>
    </source>
</evidence>
<dbReference type="InterPro" id="IPR007835">
    <property type="entry name" value="MOFRL"/>
</dbReference>
<protein>
    <submittedName>
        <fullName evidence="3">Putative hydroxypyruvate reductase</fullName>
    </submittedName>
</protein>
<gene>
    <name evidence="3" type="ORF">PhaeoP97_00146</name>
</gene>
<accession>A0A1L3I0G6</accession>
<dbReference type="Gene3D" id="3.40.1480.10">
    <property type="entry name" value="MOFRL domain"/>
    <property type="match status" value="1"/>
</dbReference>
<dbReference type="RefSeq" id="WP_072503438.1">
    <property type="nucleotide sequence ID" value="NZ_CP016364.1"/>
</dbReference>
<dbReference type="PANTHER" id="PTHR12227:SF0">
    <property type="entry name" value="GLYCERATE KINASE"/>
    <property type="match status" value="1"/>
</dbReference>
<dbReference type="Pfam" id="PF05161">
    <property type="entry name" value="MOFRL"/>
    <property type="match status" value="1"/>
</dbReference>
<keyword evidence="3" id="KW-0670">Pyruvate</keyword>
<evidence type="ECO:0000313" key="3">
    <source>
        <dbReference type="EMBL" id="APG45601.1"/>
    </source>
</evidence>
<proteinExistence type="predicted"/>
<feature type="domain" description="MOFRL-associated" evidence="2">
    <location>
        <begin position="8"/>
        <end position="235"/>
    </location>
</feature>
<dbReference type="AlphaFoldDB" id="A0A1L3I0G6"/>
<dbReference type="PANTHER" id="PTHR12227">
    <property type="entry name" value="GLYCERATE KINASE"/>
    <property type="match status" value="1"/>
</dbReference>
<dbReference type="InterPro" id="IPR038614">
    <property type="entry name" value="GK_N_sf"/>
</dbReference>